<name>A0A382YGK4_9ZZZZ</name>
<sequence length="264" mass="25662">NLSWTLPPTIGSNGQVLTTDGAGSYTFTTPAGAGDITSVVAGTGLTGGATSGDATLNVSGLTVAEIAAGSLQLGSESFTDNDTSLMTSAAIQDKIESYGYLTTETGDITAVTAGTGLSGGGTGGAVTLNIDATAVTAGTYGNASYTPQFTVNSTGQITGVTNVSISGGSASDSFKTISVSGQSDVVADSSTDTLTLVAGTNMTITTTPGSDQITLASSGGGGSGATIQRFKLNYDSSGNLDSTSDLTSLIDSATIDSASGGDCT</sequence>
<accession>A0A382YGK4</accession>
<protein>
    <submittedName>
        <fullName evidence="1">Uncharacterized protein</fullName>
    </submittedName>
</protein>
<evidence type="ECO:0000313" key="1">
    <source>
        <dbReference type="EMBL" id="SVD81975.1"/>
    </source>
</evidence>
<dbReference type="AlphaFoldDB" id="A0A382YGK4"/>
<feature type="non-terminal residue" evidence="1">
    <location>
        <position position="264"/>
    </location>
</feature>
<proteinExistence type="predicted"/>
<feature type="non-terminal residue" evidence="1">
    <location>
        <position position="1"/>
    </location>
</feature>
<dbReference type="EMBL" id="UINC01175375">
    <property type="protein sequence ID" value="SVD81975.1"/>
    <property type="molecule type" value="Genomic_DNA"/>
</dbReference>
<organism evidence="1">
    <name type="scientific">marine metagenome</name>
    <dbReference type="NCBI Taxonomy" id="408172"/>
    <lineage>
        <taxon>unclassified sequences</taxon>
        <taxon>metagenomes</taxon>
        <taxon>ecological metagenomes</taxon>
    </lineage>
</organism>
<gene>
    <name evidence="1" type="ORF">METZ01_LOCUS434829</name>
</gene>
<reference evidence="1" key="1">
    <citation type="submission" date="2018-05" db="EMBL/GenBank/DDBJ databases">
        <authorList>
            <person name="Lanie J.A."/>
            <person name="Ng W.-L."/>
            <person name="Kazmierczak K.M."/>
            <person name="Andrzejewski T.M."/>
            <person name="Davidsen T.M."/>
            <person name="Wayne K.J."/>
            <person name="Tettelin H."/>
            <person name="Glass J.I."/>
            <person name="Rusch D."/>
            <person name="Podicherti R."/>
            <person name="Tsui H.-C.T."/>
            <person name="Winkler M.E."/>
        </authorList>
    </citation>
    <scope>NUCLEOTIDE SEQUENCE</scope>
</reference>